<dbReference type="Pfam" id="PF02230">
    <property type="entry name" value="Abhydrolase_2"/>
    <property type="match status" value="1"/>
</dbReference>
<comment type="caution">
    <text evidence="4">The sequence shown here is derived from an EMBL/GenBank/DDBJ whole genome shotgun (WGS) entry which is preliminary data.</text>
</comment>
<dbReference type="Proteomes" id="UP000443582">
    <property type="component" value="Unassembled WGS sequence"/>
</dbReference>
<evidence type="ECO:0000313" key="5">
    <source>
        <dbReference type="Proteomes" id="UP000443582"/>
    </source>
</evidence>
<keyword evidence="2" id="KW-0378">Hydrolase</keyword>
<dbReference type="InterPro" id="IPR003140">
    <property type="entry name" value="PLipase/COase/thioEstase"/>
</dbReference>
<proteinExistence type="inferred from homology"/>
<dbReference type="PANTHER" id="PTHR10655:SF17">
    <property type="entry name" value="LYSOPHOSPHOLIPASE-LIKE PROTEIN 1"/>
    <property type="match status" value="1"/>
</dbReference>
<reference evidence="5" key="1">
    <citation type="journal article" date="2019" name="Int. J. Syst. Evol. Microbiol.">
        <title>Halobacteriovorax valvorus sp. nov., a novel prokaryotic predator isolated from coastal seawater of China.</title>
        <authorList>
            <person name="Chen M.-X."/>
        </authorList>
    </citation>
    <scope>NUCLEOTIDE SEQUENCE [LARGE SCALE GENOMIC DNA]</scope>
    <source>
        <strain evidence="5">BL9</strain>
    </source>
</reference>
<comment type="similarity">
    <text evidence="1">Belongs to the AB hydrolase superfamily. AB hydrolase 2 family.</text>
</comment>
<evidence type="ECO:0000256" key="1">
    <source>
        <dbReference type="ARBA" id="ARBA00006499"/>
    </source>
</evidence>
<protein>
    <submittedName>
        <fullName evidence="4">Esterase</fullName>
    </submittedName>
</protein>
<name>A0ABY0IKL3_9BACT</name>
<evidence type="ECO:0000256" key="2">
    <source>
        <dbReference type="ARBA" id="ARBA00022801"/>
    </source>
</evidence>
<dbReference type="InterPro" id="IPR029058">
    <property type="entry name" value="AB_hydrolase_fold"/>
</dbReference>
<sequence length="228" mass="26312">MRVTRINDFDILLHEGSTKKSVVVLHGYGASFQDLAPLYQYLDPKEELNWYFVDGPLKVDIGMGMKGSAWFPIDMMGLQQAMMAQRVEDFFSQVVPDGIEDMRDRLIHLIKEIKKNSEELYLGGFSQGSMMSLAIAYKEPALVDRLFLLSSTLFDETHIAENTKHIRHIPIFQSHGTGDPVLPYFLSEKLKTYLEKVDQYEFHHFEGGHEIPMPILNKLQRFLEEGRE</sequence>
<dbReference type="InterPro" id="IPR050565">
    <property type="entry name" value="LYPA1-2/EST-like"/>
</dbReference>
<dbReference type="EMBL" id="QDKL01000001">
    <property type="protein sequence ID" value="RZF22396.1"/>
    <property type="molecule type" value="Genomic_DNA"/>
</dbReference>
<organism evidence="4 5">
    <name type="scientific">Halobacteriovorax vibrionivorans</name>
    <dbReference type="NCBI Taxonomy" id="2152716"/>
    <lineage>
        <taxon>Bacteria</taxon>
        <taxon>Pseudomonadati</taxon>
        <taxon>Bdellovibrionota</taxon>
        <taxon>Bacteriovoracia</taxon>
        <taxon>Bacteriovoracales</taxon>
        <taxon>Halobacteriovoraceae</taxon>
        <taxon>Halobacteriovorax</taxon>
    </lineage>
</organism>
<dbReference type="Gene3D" id="3.40.50.1820">
    <property type="entry name" value="alpha/beta hydrolase"/>
    <property type="match status" value="1"/>
</dbReference>
<evidence type="ECO:0000313" key="4">
    <source>
        <dbReference type="EMBL" id="RZF22396.1"/>
    </source>
</evidence>
<feature type="domain" description="Phospholipase/carboxylesterase/thioesterase" evidence="3">
    <location>
        <begin position="15"/>
        <end position="224"/>
    </location>
</feature>
<gene>
    <name evidence="4" type="ORF">DAY19_01095</name>
</gene>
<dbReference type="RefSeq" id="WP_114705341.1">
    <property type="nucleotide sequence ID" value="NZ_QDKL01000001.1"/>
</dbReference>
<keyword evidence="5" id="KW-1185">Reference proteome</keyword>
<dbReference type="SUPFAM" id="SSF53474">
    <property type="entry name" value="alpha/beta-Hydrolases"/>
    <property type="match status" value="1"/>
</dbReference>
<evidence type="ECO:0000259" key="3">
    <source>
        <dbReference type="Pfam" id="PF02230"/>
    </source>
</evidence>
<accession>A0ABY0IKL3</accession>
<dbReference type="PANTHER" id="PTHR10655">
    <property type="entry name" value="LYSOPHOSPHOLIPASE-RELATED"/>
    <property type="match status" value="1"/>
</dbReference>